<comment type="caution">
    <text evidence="1">The sequence shown here is derived from an EMBL/GenBank/DDBJ whole genome shotgun (WGS) entry which is preliminary data.</text>
</comment>
<proteinExistence type="predicted"/>
<evidence type="ECO:0000313" key="2">
    <source>
        <dbReference type="Proteomes" id="UP001631969"/>
    </source>
</evidence>
<sequence length="111" mass="12108">MQPYPPRDNGFDPTDIEANKGMAIVAYILFFVPLIAAKNSRFAMYHANQGLTLFLAFAVCNVVLGILPFIGWFLLPLVNLALFVLMVLGIINAAQGQAKPLPVIGAYTLIK</sequence>
<accession>A0ACC7P7M8</accession>
<reference evidence="1" key="1">
    <citation type="submission" date="2024-12" db="EMBL/GenBank/DDBJ databases">
        <authorList>
            <person name="Wu N."/>
        </authorList>
    </citation>
    <scope>NUCLEOTIDE SEQUENCE</scope>
    <source>
        <strain evidence="1">P15</strain>
    </source>
</reference>
<name>A0ACC7P7M8_9BACL</name>
<dbReference type="Proteomes" id="UP001631969">
    <property type="component" value="Unassembled WGS sequence"/>
</dbReference>
<gene>
    <name evidence="1" type="ORF">ACI1P1_28820</name>
</gene>
<keyword evidence="2" id="KW-1185">Reference proteome</keyword>
<organism evidence="1 2">
    <name type="scientific">Paenibacillus mesotrionivorans</name>
    <dbReference type="NCBI Taxonomy" id="3160968"/>
    <lineage>
        <taxon>Bacteria</taxon>
        <taxon>Bacillati</taxon>
        <taxon>Bacillota</taxon>
        <taxon>Bacilli</taxon>
        <taxon>Bacillales</taxon>
        <taxon>Paenibacillaceae</taxon>
        <taxon>Paenibacillus</taxon>
    </lineage>
</organism>
<protein>
    <submittedName>
        <fullName evidence="1">DUF4870 domain-containing protein</fullName>
    </submittedName>
</protein>
<dbReference type="EMBL" id="JBJURJ010000028">
    <property type="protein sequence ID" value="MFM9332305.1"/>
    <property type="molecule type" value="Genomic_DNA"/>
</dbReference>
<evidence type="ECO:0000313" key="1">
    <source>
        <dbReference type="EMBL" id="MFM9332305.1"/>
    </source>
</evidence>